<feature type="transmembrane region" description="Helical" evidence="10">
    <location>
        <begin position="401"/>
        <end position="423"/>
    </location>
</feature>
<evidence type="ECO:0000256" key="1">
    <source>
        <dbReference type="ARBA" id="ARBA00004127"/>
    </source>
</evidence>
<dbReference type="PANTHER" id="PTHR31503">
    <property type="entry name" value="VACUOLAR CALCIUM ION TRANSPORTER"/>
    <property type="match status" value="1"/>
</dbReference>
<dbReference type="InterPro" id="IPR004713">
    <property type="entry name" value="CaH_exchang"/>
</dbReference>
<feature type="signal peptide" evidence="11">
    <location>
        <begin position="1"/>
        <end position="20"/>
    </location>
</feature>
<keyword evidence="3" id="KW-0050">Antiport</keyword>
<dbReference type="GO" id="GO:0016020">
    <property type="term" value="C:membrane"/>
    <property type="evidence" value="ECO:0007669"/>
    <property type="project" value="InterPro"/>
</dbReference>
<reference evidence="13" key="1">
    <citation type="submission" date="2023-05" db="EMBL/GenBank/DDBJ databases">
        <authorList>
            <person name="Huff M."/>
        </authorList>
    </citation>
    <scope>NUCLEOTIDE SEQUENCE</scope>
</reference>
<dbReference type="GO" id="GO:0015369">
    <property type="term" value="F:calcium:proton antiporter activity"/>
    <property type="evidence" value="ECO:0007669"/>
    <property type="project" value="TreeGrafter"/>
</dbReference>
<dbReference type="PANTHER" id="PTHR31503:SF80">
    <property type="entry name" value="EF-HAND DOMAIN-CONTAINING PROTEIN"/>
    <property type="match status" value="1"/>
</dbReference>
<feature type="transmembrane region" description="Helical" evidence="10">
    <location>
        <begin position="480"/>
        <end position="501"/>
    </location>
</feature>
<protein>
    <recommendedName>
        <fullName evidence="12">EF-hand domain-containing protein</fullName>
    </recommendedName>
</protein>
<dbReference type="InterPro" id="IPR002048">
    <property type="entry name" value="EF_hand_dom"/>
</dbReference>
<evidence type="ECO:0000256" key="3">
    <source>
        <dbReference type="ARBA" id="ARBA00022449"/>
    </source>
</evidence>
<evidence type="ECO:0000256" key="6">
    <source>
        <dbReference type="ARBA" id="ARBA00022989"/>
    </source>
</evidence>
<dbReference type="Pfam" id="PF01699">
    <property type="entry name" value="Na_Ca_ex"/>
    <property type="match status" value="2"/>
</dbReference>
<dbReference type="CDD" id="cd00051">
    <property type="entry name" value="EFh"/>
    <property type="match status" value="1"/>
</dbReference>
<evidence type="ECO:0000313" key="14">
    <source>
        <dbReference type="Proteomes" id="UP000834106"/>
    </source>
</evidence>
<evidence type="ECO:0000256" key="11">
    <source>
        <dbReference type="SAM" id="SignalP"/>
    </source>
</evidence>
<feature type="region of interest" description="Disordered" evidence="9">
    <location>
        <begin position="352"/>
        <end position="374"/>
    </location>
</feature>
<feature type="compositionally biased region" description="Polar residues" evidence="9">
    <location>
        <begin position="363"/>
        <end position="374"/>
    </location>
</feature>
<evidence type="ECO:0000256" key="2">
    <source>
        <dbReference type="ARBA" id="ARBA00022448"/>
    </source>
</evidence>
<feature type="chain" id="PRO_5041970349" description="EF-hand domain-containing protein" evidence="11">
    <location>
        <begin position="21"/>
        <end position="561"/>
    </location>
</feature>
<keyword evidence="11" id="KW-0732">Signal</keyword>
<gene>
    <name evidence="13" type="ORF">FPE_LOCUS29469</name>
</gene>
<dbReference type="SUPFAM" id="SSF47473">
    <property type="entry name" value="EF-hand"/>
    <property type="match status" value="1"/>
</dbReference>
<feature type="domain" description="EF-hand" evidence="12">
    <location>
        <begin position="277"/>
        <end position="312"/>
    </location>
</feature>
<dbReference type="GO" id="GO:0012505">
    <property type="term" value="C:endomembrane system"/>
    <property type="evidence" value="ECO:0007669"/>
    <property type="project" value="UniProtKB-SubCell"/>
</dbReference>
<dbReference type="AlphaFoldDB" id="A0AAD2A5K1"/>
<feature type="transmembrane region" description="Helical" evidence="10">
    <location>
        <begin position="538"/>
        <end position="560"/>
    </location>
</feature>
<keyword evidence="2" id="KW-0813">Transport</keyword>
<dbReference type="Gene3D" id="1.10.238.10">
    <property type="entry name" value="EF-hand"/>
    <property type="match status" value="1"/>
</dbReference>
<comment type="subcellular location">
    <subcellularLocation>
        <location evidence="1">Endomembrane system</location>
        <topology evidence="1">Multi-pass membrane protein</topology>
    </subcellularLocation>
</comment>
<keyword evidence="5" id="KW-0106">Calcium</keyword>
<accession>A0AAD2A5K1</accession>
<evidence type="ECO:0000256" key="9">
    <source>
        <dbReference type="SAM" id="MobiDB-lite"/>
    </source>
</evidence>
<feature type="domain" description="EF-hand" evidence="12">
    <location>
        <begin position="316"/>
        <end position="351"/>
    </location>
</feature>
<dbReference type="InterPro" id="IPR004837">
    <property type="entry name" value="NaCa_Exmemb"/>
</dbReference>
<dbReference type="InterPro" id="IPR011992">
    <property type="entry name" value="EF-hand-dom_pair"/>
</dbReference>
<keyword evidence="4 10" id="KW-0812">Transmembrane</keyword>
<feature type="transmembrane region" description="Helical" evidence="10">
    <location>
        <begin position="141"/>
        <end position="167"/>
    </location>
</feature>
<proteinExistence type="predicted"/>
<evidence type="ECO:0000256" key="7">
    <source>
        <dbReference type="ARBA" id="ARBA00023065"/>
    </source>
</evidence>
<feature type="transmembrane region" description="Helical" evidence="10">
    <location>
        <begin position="110"/>
        <end position="129"/>
    </location>
</feature>
<dbReference type="InterPro" id="IPR018247">
    <property type="entry name" value="EF_Hand_1_Ca_BS"/>
</dbReference>
<keyword evidence="14" id="KW-1185">Reference proteome</keyword>
<dbReference type="GO" id="GO:0006874">
    <property type="term" value="P:intracellular calcium ion homeostasis"/>
    <property type="evidence" value="ECO:0007669"/>
    <property type="project" value="TreeGrafter"/>
</dbReference>
<dbReference type="SMART" id="SM00054">
    <property type="entry name" value="EFh"/>
    <property type="match status" value="2"/>
</dbReference>
<keyword evidence="6 10" id="KW-1133">Transmembrane helix</keyword>
<keyword evidence="8 10" id="KW-0472">Membrane</keyword>
<dbReference type="PROSITE" id="PS00018">
    <property type="entry name" value="EF_HAND_1"/>
    <property type="match status" value="1"/>
</dbReference>
<evidence type="ECO:0000256" key="5">
    <source>
        <dbReference type="ARBA" id="ARBA00022837"/>
    </source>
</evidence>
<feature type="transmembrane region" description="Helical" evidence="10">
    <location>
        <begin position="69"/>
        <end position="90"/>
    </location>
</feature>
<organism evidence="13 14">
    <name type="scientific">Fraxinus pennsylvanica</name>
    <dbReference type="NCBI Taxonomy" id="56036"/>
    <lineage>
        <taxon>Eukaryota</taxon>
        <taxon>Viridiplantae</taxon>
        <taxon>Streptophyta</taxon>
        <taxon>Embryophyta</taxon>
        <taxon>Tracheophyta</taxon>
        <taxon>Spermatophyta</taxon>
        <taxon>Magnoliopsida</taxon>
        <taxon>eudicotyledons</taxon>
        <taxon>Gunneridae</taxon>
        <taxon>Pentapetalae</taxon>
        <taxon>asterids</taxon>
        <taxon>lamiids</taxon>
        <taxon>Lamiales</taxon>
        <taxon>Oleaceae</taxon>
        <taxon>Oleeae</taxon>
        <taxon>Fraxinus</taxon>
    </lineage>
</organism>
<dbReference type="GO" id="GO:0005509">
    <property type="term" value="F:calcium ion binding"/>
    <property type="evidence" value="ECO:0007669"/>
    <property type="project" value="InterPro"/>
</dbReference>
<dbReference type="EMBL" id="OU503053">
    <property type="protein sequence ID" value="CAI9782039.1"/>
    <property type="molecule type" value="Genomic_DNA"/>
</dbReference>
<feature type="transmembrane region" description="Helical" evidence="10">
    <location>
        <begin position="196"/>
        <end position="217"/>
    </location>
</feature>
<evidence type="ECO:0000313" key="13">
    <source>
        <dbReference type="EMBL" id="CAI9782039.1"/>
    </source>
</evidence>
<feature type="transmembrane region" description="Helical" evidence="10">
    <location>
        <begin position="513"/>
        <end position="532"/>
    </location>
</feature>
<evidence type="ECO:0000256" key="4">
    <source>
        <dbReference type="ARBA" id="ARBA00022692"/>
    </source>
</evidence>
<feature type="transmembrane region" description="Helical" evidence="10">
    <location>
        <begin position="224"/>
        <end position="243"/>
    </location>
</feature>
<sequence length="561" mass="61384">MIKIAFISLFLLLGSHLAYSRSIKEDLNFNPISDGVDSFRNSSWGLSLSATTESCQPVYGILPCSSNVWGLLFLIVIYEILLSVAERYVANGSEQFFEIIGPGGIFGASLFQFLGTIPQIIIVLVSALSGTTEAAQQRAKLGMGMVAGSTVMFLTLIWGTCVLVGSYDLSEATPDNTGNQRTLKGFGVVTDVQTIYTARIMLITLVPLVILQLESFFHSSGKQVVTLIALIITMGLLIGYILYQIFQPWIQNRRFELLMYKYAKDKLLTLLTRNGRPDTQKIQQLFNKVDRNNNGSVSAAELRVLFLGLRSDNDLSTDKDVEDIMASFDITGDAGVNRDEFVTAMTKLVNDLSNKTRDPKSRNAVSSNTKNTSAAQQSLLANNTTPSTTPAPTPGTKTSNVWVTFFRAAFFFVVGTGMLLVLAEPLIQSVVTFSEVVNLSSFAVSYLAIPFAMNYRVAVASIGSARQKTENSISLTLSSLYGGVYMNNVIGLIAFLAPVYFRNLSSDISAEVAVLLVVCILMTLFTSFSTTFPRWTSYIVLLLYPISLASVYVLTSVFGWS</sequence>
<name>A0AAD2A5K1_9LAMI</name>
<evidence type="ECO:0000256" key="10">
    <source>
        <dbReference type="SAM" id="Phobius"/>
    </source>
</evidence>
<dbReference type="Proteomes" id="UP000834106">
    <property type="component" value="Chromosome 18"/>
</dbReference>
<dbReference type="PROSITE" id="PS50222">
    <property type="entry name" value="EF_HAND_2"/>
    <property type="match status" value="2"/>
</dbReference>
<evidence type="ECO:0000259" key="12">
    <source>
        <dbReference type="PROSITE" id="PS50222"/>
    </source>
</evidence>
<evidence type="ECO:0000256" key="8">
    <source>
        <dbReference type="ARBA" id="ARBA00023136"/>
    </source>
</evidence>
<keyword evidence="7" id="KW-0406">Ion transport</keyword>
<dbReference type="Pfam" id="PF13499">
    <property type="entry name" value="EF-hand_7"/>
    <property type="match status" value="1"/>
</dbReference>